<evidence type="ECO:0000313" key="2">
    <source>
        <dbReference type="EMBL" id="CEN51931.1"/>
    </source>
</evidence>
<dbReference type="PROSITE" id="PS51257">
    <property type="entry name" value="PROKAR_LIPOPROTEIN"/>
    <property type="match status" value="1"/>
</dbReference>
<gene>
    <name evidence="2" type="ORF">CCAN11_2370034</name>
</gene>
<evidence type="ECO:0000256" key="1">
    <source>
        <dbReference type="SAM" id="MobiDB-lite"/>
    </source>
</evidence>
<sequence>MKLNYVLFATFGFIVSCKNVEEIKVAPEAEINTQKAEAQLQVQRSKANPFSGQNVSSATTFSSAVGAKINPPHGEPGHRCDIAVGAPLPVENGVSFQEELPKMPQGITVSSGVTSTENVKNQSVGKLNPPHGEPGHRCEIPVGAPLDGSSQVQNQQPAVAVSQPVEQQINVTPQSTQPVAPEQTQAGFSGKPNPPHGEPGHRCDIAVGATLP</sequence>
<reference evidence="3" key="1">
    <citation type="submission" date="2015-01" db="EMBL/GenBank/DDBJ databases">
        <authorList>
            <person name="MANFREDI Pablo"/>
        </authorList>
    </citation>
    <scope>NUCLEOTIDE SEQUENCE [LARGE SCALE GENOMIC DNA]</scope>
    <source>
        <strain evidence="3">Cc11</strain>
    </source>
</reference>
<feature type="compositionally biased region" description="Polar residues" evidence="1">
    <location>
        <begin position="171"/>
        <end position="187"/>
    </location>
</feature>
<dbReference type="EMBL" id="CDOK01000154">
    <property type="protein sequence ID" value="CEN51931.1"/>
    <property type="molecule type" value="Genomic_DNA"/>
</dbReference>
<feature type="compositionally biased region" description="Polar residues" evidence="1">
    <location>
        <begin position="116"/>
        <end position="125"/>
    </location>
</feature>
<organism evidence="2 3">
    <name type="scientific">Capnocytophaga canimorsus</name>
    <dbReference type="NCBI Taxonomy" id="28188"/>
    <lineage>
        <taxon>Bacteria</taxon>
        <taxon>Pseudomonadati</taxon>
        <taxon>Bacteroidota</taxon>
        <taxon>Flavobacteriia</taxon>
        <taxon>Flavobacteriales</taxon>
        <taxon>Flavobacteriaceae</taxon>
        <taxon>Capnocytophaga</taxon>
    </lineage>
</organism>
<feature type="region of interest" description="Disordered" evidence="1">
    <location>
        <begin position="116"/>
        <end position="136"/>
    </location>
</feature>
<evidence type="ECO:0000313" key="3">
    <source>
        <dbReference type="Proteomes" id="UP000039370"/>
    </source>
</evidence>
<dbReference type="Proteomes" id="UP000039370">
    <property type="component" value="Unassembled WGS sequence"/>
</dbReference>
<dbReference type="RefSeq" id="WP_041987305.1">
    <property type="nucleotide sequence ID" value="NZ_JBIUQU010000001.1"/>
</dbReference>
<feature type="region of interest" description="Disordered" evidence="1">
    <location>
        <begin position="171"/>
        <end position="212"/>
    </location>
</feature>
<dbReference type="AlphaFoldDB" id="A0A0B7IJ71"/>
<proteinExistence type="predicted"/>
<name>A0A0B7IJ71_9FLAO</name>
<protein>
    <submittedName>
        <fullName evidence="2">Uncharacterized protein</fullName>
    </submittedName>
</protein>
<accession>A0A0B7IJ71</accession>